<feature type="domain" description="Peptidoglycan hydrolase PcsB coiled-coil" evidence="5">
    <location>
        <begin position="99"/>
        <end position="169"/>
    </location>
</feature>
<dbReference type="Gene3D" id="6.10.250.3150">
    <property type="match status" value="1"/>
</dbReference>
<dbReference type="Proteomes" id="UP000261212">
    <property type="component" value="Unassembled WGS sequence"/>
</dbReference>
<feature type="domain" description="Peptidase C51" evidence="4">
    <location>
        <begin position="281"/>
        <end position="371"/>
    </location>
</feature>
<evidence type="ECO:0000259" key="5">
    <source>
        <dbReference type="Pfam" id="PF24568"/>
    </source>
</evidence>
<organism evidence="6 7">
    <name type="scientific">Anaerofustis stercorihominis</name>
    <dbReference type="NCBI Taxonomy" id="214853"/>
    <lineage>
        <taxon>Bacteria</taxon>
        <taxon>Bacillati</taxon>
        <taxon>Bacillota</taxon>
        <taxon>Clostridia</taxon>
        <taxon>Eubacteriales</taxon>
        <taxon>Eubacteriaceae</taxon>
        <taxon>Anaerofustis</taxon>
    </lineage>
</organism>
<comment type="caution">
    <text evidence="6">The sequence shown here is derived from an EMBL/GenBank/DDBJ whole genome shotgun (WGS) entry which is preliminary data.</text>
</comment>
<feature type="chain" id="PRO_5017817624" evidence="3">
    <location>
        <begin position="28"/>
        <end position="396"/>
    </location>
</feature>
<dbReference type="InterPro" id="IPR057309">
    <property type="entry name" value="PcsB_CC"/>
</dbReference>
<keyword evidence="1 3" id="KW-0732">Signal</keyword>
<evidence type="ECO:0000313" key="7">
    <source>
        <dbReference type="Proteomes" id="UP000261212"/>
    </source>
</evidence>
<protein>
    <submittedName>
        <fullName evidence="6">CHAP domain-containing protein</fullName>
    </submittedName>
</protein>
<dbReference type="Pfam" id="PF05257">
    <property type="entry name" value="CHAP"/>
    <property type="match status" value="1"/>
</dbReference>
<gene>
    <name evidence="6" type="ORF">DW687_02120</name>
</gene>
<dbReference type="InterPro" id="IPR038765">
    <property type="entry name" value="Papain-like_cys_pep_sf"/>
</dbReference>
<evidence type="ECO:0000256" key="2">
    <source>
        <dbReference type="SAM" id="Coils"/>
    </source>
</evidence>
<dbReference type="Pfam" id="PF24568">
    <property type="entry name" value="CC_PcsB"/>
    <property type="match status" value="1"/>
</dbReference>
<evidence type="ECO:0000313" key="6">
    <source>
        <dbReference type="EMBL" id="RGD75141.1"/>
    </source>
</evidence>
<dbReference type="Gene3D" id="3.90.1720.10">
    <property type="entry name" value="endopeptidase domain like (from Nostoc punctiforme)"/>
    <property type="match status" value="1"/>
</dbReference>
<evidence type="ECO:0000256" key="1">
    <source>
        <dbReference type="ARBA" id="ARBA00022729"/>
    </source>
</evidence>
<feature type="signal peptide" evidence="3">
    <location>
        <begin position="1"/>
        <end position="27"/>
    </location>
</feature>
<dbReference type="InterPro" id="IPR007921">
    <property type="entry name" value="CHAP_dom"/>
</dbReference>
<feature type="coiled-coil region" evidence="2">
    <location>
        <begin position="161"/>
        <end position="241"/>
    </location>
</feature>
<keyword evidence="2" id="KW-0175">Coiled coil</keyword>
<feature type="coiled-coil region" evidence="2">
    <location>
        <begin position="28"/>
        <end position="111"/>
    </location>
</feature>
<evidence type="ECO:0000256" key="3">
    <source>
        <dbReference type="SAM" id="SignalP"/>
    </source>
</evidence>
<dbReference type="RefSeq" id="WP_117531299.1">
    <property type="nucleotide sequence ID" value="NZ_QUSM01000002.1"/>
</dbReference>
<reference evidence="6 7" key="1">
    <citation type="submission" date="2018-08" db="EMBL/GenBank/DDBJ databases">
        <title>A genome reference for cultivated species of the human gut microbiota.</title>
        <authorList>
            <person name="Zou Y."/>
            <person name="Xue W."/>
            <person name="Luo G."/>
        </authorList>
    </citation>
    <scope>NUCLEOTIDE SEQUENCE [LARGE SCALE GENOMIC DNA]</scope>
    <source>
        <strain evidence="6 7">AM25-6</strain>
    </source>
</reference>
<name>A0A3E3E0Q5_9FIRM</name>
<dbReference type="AlphaFoldDB" id="A0A3E3E0Q5"/>
<dbReference type="SUPFAM" id="SSF54001">
    <property type="entry name" value="Cysteine proteinases"/>
    <property type="match status" value="1"/>
</dbReference>
<accession>A0A3E3E0Q5</accession>
<evidence type="ECO:0000259" key="4">
    <source>
        <dbReference type="Pfam" id="PF05257"/>
    </source>
</evidence>
<sequence>MKKKIISTVLTIICLMTFLWTPATVSANKSTQQKLNETQKQIKNKNSDLESASNEADKLSKEIKSFDSKISKLNQNIEEQEAKRSKVEKSLSKAKEELEKAKKEKEKYKTVFDERMKVMYMYGDTGYLDIIFSSEGISDLLNNISNYKDLVTYDQNIINRLQKAENKISAETAKISANKKELDDLIKKLKTNKEDLDVLKAAKDRQLTDTNEDLRGVKEQLDILQKEADELNDKLYEENMKKQSNYSKGDPGTYGTGRKSILNVARGQIGNYGGQKFWSWYGFNYRVAWCGCFVSWCANQAGYLRSGTIPKFSYVDNGANWFKTRGRWQGRNYTPRGGDIIFFDWDGNGVGNHVGIVESVSGGVVNTIEGNSSDACRRRSYSIGSWNIMGYGVPNY</sequence>
<dbReference type="EMBL" id="QUSM01000002">
    <property type="protein sequence ID" value="RGD75141.1"/>
    <property type="molecule type" value="Genomic_DNA"/>
</dbReference>
<proteinExistence type="predicted"/>